<accession>A0A7K3WFM3</accession>
<evidence type="ECO:0000256" key="2">
    <source>
        <dbReference type="SAM" id="MobiDB-lite"/>
    </source>
</evidence>
<reference evidence="4 5" key="1">
    <citation type="submission" date="2020-02" db="EMBL/GenBank/DDBJ databases">
        <title>The whole genome sequence of CPCC 205119.</title>
        <authorList>
            <person name="Jiang Z."/>
        </authorList>
    </citation>
    <scope>NUCLEOTIDE SEQUENCE [LARGE SCALE GENOMIC DNA]</scope>
    <source>
        <strain evidence="4 5">CPCC 205119</strain>
    </source>
</reference>
<dbReference type="PANTHER" id="PTHR35526">
    <property type="entry name" value="ANTI-SIGMA-F FACTOR RSBW-RELATED"/>
    <property type="match status" value="1"/>
</dbReference>
<keyword evidence="1" id="KW-0723">Serine/threonine-protein kinase</keyword>
<dbReference type="GO" id="GO:0004674">
    <property type="term" value="F:protein serine/threonine kinase activity"/>
    <property type="evidence" value="ECO:0007669"/>
    <property type="project" value="UniProtKB-KW"/>
</dbReference>
<feature type="region of interest" description="Disordered" evidence="2">
    <location>
        <begin position="1"/>
        <end position="35"/>
    </location>
</feature>
<sequence>MVGAHGPVFPSRPARAEGGHVSEPSGTPWPSRVAPDSVGGWHWDLDELGDLPQARSELRARIQGRDAVEVSEQVVLSFDEMASNALRHGRAPVKACVREAPGHWLVEVQDHAATRAPAPAVGRDPALGGLGLYIIADMATEHGWWPDGETKSVWATIPRRR</sequence>
<dbReference type="SUPFAM" id="SSF55874">
    <property type="entry name" value="ATPase domain of HSP90 chaperone/DNA topoisomerase II/histidine kinase"/>
    <property type="match status" value="1"/>
</dbReference>
<comment type="caution">
    <text evidence="4">The sequence shown here is derived from an EMBL/GenBank/DDBJ whole genome shotgun (WGS) entry which is preliminary data.</text>
</comment>
<dbReference type="PANTHER" id="PTHR35526:SF3">
    <property type="entry name" value="ANTI-SIGMA-F FACTOR RSBW"/>
    <property type="match status" value="1"/>
</dbReference>
<keyword evidence="1" id="KW-0418">Kinase</keyword>
<evidence type="ECO:0000259" key="3">
    <source>
        <dbReference type="Pfam" id="PF13581"/>
    </source>
</evidence>
<keyword evidence="5" id="KW-1185">Reference proteome</keyword>
<dbReference type="InterPro" id="IPR003594">
    <property type="entry name" value="HATPase_dom"/>
</dbReference>
<proteinExistence type="predicted"/>
<evidence type="ECO:0000256" key="1">
    <source>
        <dbReference type="ARBA" id="ARBA00022527"/>
    </source>
</evidence>
<dbReference type="GO" id="GO:0005524">
    <property type="term" value="F:ATP binding"/>
    <property type="evidence" value="ECO:0007669"/>
    <property type="project" value="UniProtKB-KW"/>
</dbReference>
<dbReference type="Pfam" id="PF13581">
    <property type="entry name" value="HATPase_c_2"/>
    <property type="match status" value="1"/>
</dbReference>
<protein>
    <submittedName>
        <fullName evidence="4">ATP-binding protein</fullName>
    </submittedName>
</protein>
<organism evidence="4 5">
    <name type="scientific">Goekera deserti</name>
    <dbReference type="NCBI Taxonomy" id="2497753"/>
    <lineage>
        <taxon>Bacteria</taxon>
        <taxon>Bacillati</taxon>
        <taxon>Actinomycetota</taxon>
        <taxon>Actinomycetes</taxon>
        <taxon>Geodermatophilales</taxon>
        <taxon>Geodermatophilaceae</taxon>
        <taxon>Goekera</taxon>
    </lineage>
</organism>
<evidence type="ECO:0000313" key="5">
    <source>
        <dbReference type="Proteomes" id="UP000470470"/>
    </source>
</evidence>
<evidence type="ECO:0000313" key="4">
    <source>
        <dbReference type="EMBL" id="NEL55217.1"/>
    </source>
</evidence>
<keyword evidence="4" id="KW-0067">ATP-binding</keyword>
<feature type="domain" description="Histidine kinase/HSP90-like ATPase" evidence="3">
    <location>
        <begin position="50"/>
        <end position="153"/>
    </location>
</feature>
<dbReference type="Proteomes" id="UP000470470">
    <property type="component" value="Unassembled WGS sequence"/>
</dbReference>
<dbReference type="InterPro" id="IPR050267">
    <property type="entry name" value="Anti-sigma-factor_SerPK"/>
</dbReference>
<dbReference type="EMBL" id="JAAGWK010000021">
    <property type="protein sequence ID" value="NEL55217.1"/>
    <property type="molecule type" value="Genomic_DNA"/>
</dbReference>
<dbReference type="Gene3D" id="3.30.565.10">
    <property type="entry name" value="Histidine kinase-like ATPase, C-terminal domain"/>
    <property type="match status" value="1"/>
</dbReference>
<dbReference type="CDD" id="cd16936">
    <property type="entry name" value="HATPase_RsbW-like"/>
    <property type="match status" value="1"/>
</dbReference>
<gene>
    <name evidence="4" type="ORF">G1H19_14565</name>
</gene>
<dbReference type="InterPro" id="IPR036890">
    <property type="entry name" value="HATPase_C_sf"/>
</dbReference>
<dbReference type="AlphaFoldDB" id="A0A7K3WFM3"/>
<keyword evidence="4" id="KW-0547">Nucleotide-binding</keyword>
<keyword evidence="1" id="KW-0808">Transferase</keyword>
<name>A0A7K3WFM3_9ACTN</name>